<protein>
    <submittedName>
        <fullName evidence="2">Pilus assembly protein</fullName>
    </submittedName>
</protein>
<name>A0A5Y2RUT7_SALER</name>
<sequence length="180" mass="20393">MNKILLKNNILTGLYWEPQELSALQPAEQASFRGMMKANRRLIYSDASGTPALGYSTKISTLYEPFALYVKDLFGDGIYFFHDDNSYTYFLIINEGRIVSGTDCFVSKTLFDELMKQPAGYEHLEVTPLENVQIDAVVERCVARQLALKRRRHFIIASIFLGGVSLLLLLALILHFFVTG</sequence>
<keyword evidence="1" id="KW-1133">Transmembrane helix</keyword>
<evidence type="ECO:0000256" key="1">
    <source>
        <dbReference type="SAM" id="Phobius"/>
    </source>
</evidence>
<dbReference type="AlphaFoldDB" id="A0A5Y2RUT7"/>
<evidence type="ECO:0000313" key="3">
    <source>
        <dbReference type="EMBL" id="QXX25745.1"/>
    </source>
</evidence>
<reference evidence="3" key="2">
    <citation type="submission" date="2021-07" db="EMBL/GenBank/DDBJ databases">
        <title>Whole-Genome Sequences of non-enterica strains of Salmonella enterica isolated from poultry houses.</title>
        <authorList>
            <person name="Lamas A."/>
            <person name="Regal P."/>
            <person name="Miranda J.M."/>
            <person name="Vazquez B."/>
            <person name="Cepeda A."/>
            <person name="Franco C.M."/>
        </authorList>
    </citation>
    <scope>NUCLEOTIDE SEQUENCE</scope>
    <source>
        <strain evidence="3">LHICA_SA2</strain>
    </source>
</reference>
<dbReference type="EMBL" id="CP079837">
    <property type="protein sequence ID" value="QXX25745.1"/>
    <property type="molecule type" value="Genomic_DNA"/>
</dbReference>
<gene>
    <name evidence="2" type="ORF">FNN84_00500</name>
    <name evidence="3" type="ORF">JMJ84_02505</name>
</gene>
<keyword evidence="1" id="KW-0472">Membrane</keyword>
<keyword evidence="1" id="KW-0812">Transmembrane</keyword>
<dbReference type="Proteomes" id="UP000839746">
    <property type="component" value="Unassembled WGS sequence"/>
</dbReference>
<feature type="transmembrane region" description="Helical" evidence="1">
    <location>
        <begin position="154"/>
        <end position="178"/>
    </location>
</feature>
<organism evidence="2">
    <name type="scientific">Salmonella enterica subsp. salamae</name>
    <dbReference type="NCBI Taxonomy" id="59202"/>
    <lineage>
        <taxon>Bacteria</taxon>
        <taxon>Pseudomonadati</taxon>
        <taxon>Pseudomonadota</taxon>
        <taxon>Gammaproteobacteria</taxon>
        <taxon>Enterobacterales</taxon>
        <taxon>Enterobacteriaceae</taxon>
        <taxon>Salmonella</taxon>
    </lineage>
</organism>
<evidence type="ECO:0000313" key="2">
    <source>
        <dbReference type="EMBL" id="ECF6049705.1"/>
    </source>
</evidence>
<dbReference type="EMBL" id="AAILSQ010000001">
    <property type="protein sequence ID" value="ECF6049705.1"/>
    <property type="molecule type" value="Genomic_DNA"/>
</dbReference>
<proteinExistence type="predicted"/>
<accession>A0A5Y2RUT7</accession>
<reference evidence="2" key="1">
    <citation type="submission" date="2019-07" db="EMBL/GenBank/DDBJ databases">
        <authorList>
            <person name="Ashton P.M."/>
            <person name="Dallman T."/>
            <person name="Nair S."/>
            <person name="De Pinna E."/>
            <person name="Peters T."/>
            <person name="Grant K."/>
        </authorList>
    </citation>
    <scope>NUCLEOTIDE SEQUENCE [LARGE SCALE GENOMIC DNA]</scope>
    <source>
        <strain evidence="2">107213</strain>
    </source>
</reference>